<feature type="domain" description="Methyltransferase" evidence="1">
    <location>
        <begin position="64"/>
        <end position="142"/>
    </location>
</feature>
<evidence type="ECO:0000259" key="1">
    <source>
        <dbReference type="Pfam" id="PF13649"/>
    </source>
</evidence>
<dbReference type="Proteomes" id="UP001408594">
    <property type="component" value="Unassembled WGS sequence"/>
</dbReference>
<keyword evidence="3" id="KW-1185">Reference proteome</keyword>
<dbReference type="Pfam" id="PF13649">
    <property type="entry name" value="Methyltransf_25"/>
    <property type="match status" value="1"/>
</dbReference>
<dbReference type="Gene3D" id="3.40.50.150">
    <property type="entry name" value="Vaccinia Virus protein VP39"/>
    <property type="match status" value="1"/>
</dbReference>
<gene>
    <name evidence="2" type="primary">speE</name>
    <name evidence="2" type="ORF">Maes01_02654</name>
</gene>
<protein>
    <submittedName>
        <fullName evidence="2">Polyamine aminopropyltransferase</fullName>
    </submittedName>
</protein>
<dbReference type="InterPro" id="IPR041698">
    <property type="entry name" value="Methyltransf_25"/>
</dbReference>
<evidence type="ECO:0000313" key="2">
    <source>
        <dbReference type="EMBL" id="GAA5526065.1"/>
    </source>
</evidence>
<dbReference type="RefSeq" id="WP_345552230.1">
    <property type="nucleotide sequence ID" value="NZ_BAABRT010000025.1"/>
</dbReference>
<dbReference type="EMBL" id="BAABRT010000025">
    <property type="protein sequence ID" value="GAA5526065.1"/>
    <property type="molecule type" value="Genomic_DNA"/>
</dbReference>
<accession>A0ABP9WSK7</accession>
<name>A0ABP9WSK7_9GAMM</name>
<organism evidence="2 3">
    <name type="scientific">Microbulbifer aestuariivivens</name>
    <dbReference type="NCBI Taxonomy" id="1908308"/>
    <lineage>
        <taxon>Bacteria</taxon>
        <taxon>Pseudomonadati</taxon>
        <taxon>Pseudomonadota</taxon>
        <taxon>Gammaproteobacteria</taxon>
        <taxon>Cellvibrionales</taxon>
        <taxon>Microbulbiferaceae</taxon>
        <taxon>Microbulbifer</taxon>
    </lineage>
</organism>
<reference evidence="2 3" key="1">
    <citation type="submission" date="2024-02" db="EMBL/GenBank/DDBJ databases">
        <title>Microbulbifer aestuariivivens NBRC 112533.</title>
        <authorList>
            <person name="Ichikawa N."/>
            <person name="Katano-Makiyama Y."/>
            <person name="Hidaka K."/>
        </authorList>
    </citation>
    <scope>NUCLEOTIDE SEQUENCE [LARGE SCALE GENOMIC DNA]</scope>
    <source>
        <strain evidence="2 3">NBRC 112533</strain>
    </source>
</reference>
<dbReference type="SUPFAM" id="SSF53335">
    <property type="entry name" value="S-adenosyl-L-methionine-dependent methyltransferases"/>
    <property type="match status" value="1"/>
</dbReference>
<dbReference type="CDD" id="cd02440">
    <property type="entry name" value="AdoMet_MTases"/>
    <property type="match status" value="1"/>
</dbReference>
<proteinExistence type="predicted"/>
<sequence>MALVWEKRSGGNLYQVRRHGASVRLYSNGVFHSQWNERDPLKGSLWELLFLPAYFLPPERIRSVLLLGVGGGALIRLLQRFLRPERVVGVDLDPVHLSVARKHFGVRDATLVCADARLWVTDYLSNPDQSAFDLVIDDLFGHSDGVPERAVTADQNWCRQLLQLARGSGGGSTLHSRAGGDPPGLVIANFGSRRELLASGWRTPAVGALLGGAWSAELPGYENCVLAASTGPLSRRQLTSAAPSQINPALPGCRLSSQLKPLPRWA</sequence>
<dbReference type="InterPro" id="IPR029063">
    <property type="entry name" value="SAM-dependent_MTases_sf"/>
</dbReference>
<comment type="caution">
    <text evidence="2">The sequence shown here is derived from an EMBL/GenBank/DDBJ whole genome shotgun (WGS) entry which is preliminary data.</text>
</comment>
<evidence type="ECO:0000313" key="3">
    <source>
        <dbReference type="Proteomes" id="UP001408594"/>
    </source>
</evidence>